<name>A0A512AWZ9_9BACT</name>
<keyword evidence="3" id="KW-1185">Reference proteome</keyword>
<dbReference type="SUPFAM" id="SSF55729">
    <property type="entry name" value="Acyl-CoA N-acyltransferases (Nat)"/>
    <property type="match status" value="1"/>
</dbReference>
<dbReference type="PROSITE" id="PS51186">
    <property type="entry name" value="GNAT"/>
    <property type="match status" value="1"/>
</dbReference>
<dbReference type="InterPro" id="IPR051531">
    <property type="entry name" value="N-acetyltransferase"/>
</dbReference>
<protein>
    <recommendedName>
        <fullName evidence="1">N-acetyltransferase domain-containing protein</fullName>
    </recommendedName>
</protein>
<dbReference type="PANTHER" id="PTHR43792:SF13">
    <property type="entry name" value="ACETYLTRANSFERASE"/>
    <property type="match status" value="1"/>
</dbReference>
<proteinExistence type="predicted"/>
<dbReference type="Pfam" id="PF13302">
    <property type="entry name" value="Acetyltransf_3"/>
    <property type="match status" value="1"/>
</dbReference>
<dbReference type="GO" id="GO:0016747">
    <property type="term" value="F:acyltransferase activity, transferring groups other than amino-acyl groups"/>
    <property type="evidence" value="ECO:0007669"/>
    <property type="project" value="InterPro"/>
</dbReference>
<feature type="domain" description="N-acetyltransferase" evidence="1">
    <location>
        <begin position="37"/>
        <end position="175"/>
    </location>
</feature>
<dbReference type="PANTHER" id="PTHR43792">
    <property type="entry name" value="GNAT FAMILY, PUTATIVE (AFU_ORTHOLOGUE AFUA_3G00765)-RELATED-RELATED"/>
    <property type="match status" value="1"/>
</dbReference>
<gene>
    <name evidence="2" type="ORF">AAE02nite_19120</name>
</gene>
<dbReference type="EMBL" id="BJYS01000013">
    <property type="protein sequence ID" value="GEO04248.1"/>
    <property type="molecule type" value="Genomic_DNA"/>
</dbReference>
<evidence type="ECO:0000313" key="2">
    <source>
        <dbReference type="EMBL" id="GEO04248.1"/>
    </source>
</evidence>
<dbReference type="Gene3D" id="3.40.630.30">
    <property type="match status" value="1"/>
</dbReference>
<dbReference type="Proteomes" id="UP000321532">
    <property type="component" value="Unassembled WGS sequence"/>
</dbReference>
<evidence type="ECO:0000313" key="3">
    <source>
        <dbReference type="Proteomes" id="UP000321532"/>
    </source>
</evidence>
<accession>A0A512AWZ9</accession>
<organism evidence="2 3">
    <name type="scientific">Adhaeribacter aerolatus</name>
    <dbReference type="NCBI Taxonomy" id="670289"/>
    <lineage>
        <taxon>Bacteria</taxon>
        <taxon>Pseudomonadati</taxon>
        <taxon>Bacteroidota</taxon>
        <taxon>Cytophagia</taxon>
        <taxon>Cytophagales</taxon>
        <taxon>Hymenobacteraceae</taxon>
        <taxon>Adhaeribacter</taxon>
    </lineage>
</organism>
<dbReference type="AlphaFoldDB" id="A0A512AWZ9"/>
<dbReference type="InterPro" id="IPR016181">
    <property type="entry name" value="Acyl_CoA_acyltransferase"/>
</dbReference>
<dbReference type="RefSeq" id="WP_170252566.1">
    <property type="nucleotide sequence ID" value="NZ_BJYS01000013.1"/>
</dbReference>
<evidence type="ECO:0000259" key="1">
    <source>
        <dbReference type="PROSITE" id="PS51186"/>
    </source>
</evidence>
<comment type="caution">
    <text evidence="2">The sequence shown here is derived from an EMBL/GenBank/DDBJ whole genome shotgun (WGS) entry which is preliminary data.</text>
</comment>
<dbReference type="InterPro" id="IPR000182">
    <property type="entry name" value="GNAT_dom"/>
</dbReference>
<sequence>MDAIYSERLKLVPLTNRQLQLWAQSRTALEKELGLNANIIQMDTQIAAELQDALLNTWLPGTAAHPNHYFWVTNWEIILPEKNISVGGIGFAGLPDANGETMVGYGLDAKHHGRGYASEALACLLRWAFGHETLKAVIATTPPDNYPSHKVLTKNGFTNLGHLDPEYIYWRLERSNF</sequence>
<reference evidence="2 3" key="1">
    <citation type="submission" date="2019-07" db="EMBL/GenBank/DDBJ databases">
        <title>Whole genome shotgun sequence of Adhaeribacter aerolatus NBRC 106133.</title>
        <authorList>
            <person name="Hosoyama A."/>
            <person name="Uohara A."/>
            <person name="Ohji S."/>
            <person name="Ichikawa N."/>
        </authorList>
    </citation>
    <scope>NUCLEOTIDE SEQUENCE [LARGE SCALE GENOMIC DNA]</scope>
    <source>
        <strain evidence="2 3">NBRC 106133</strain>
    </source>
</reference>